<comment type="caution">
    <text evidence="3">The sequence shown here is derived from an EMBL/GenBank/DDBJ whole genome shotgun (WGS) entry which is preliminary data.</text>
</comment>
<proteinExistence type="predicted"/>
<reference evidence="3 4" key="1">
    <citation type="submission" date="2023-05" db="EMBL/GenBank/DDBJ databases">
        <title>Streptantibioticus silvisoli sp. nov., acidotolerant actinomycetes 1 from pine litter.</title>
        <authorList>
            <person name="Swiecimska M."/>
            <person name="Golinska P."/>
            <person name="Sangal V."/>
            <person name="Wachnowicz B."/>
            <person name="Goodfellow M."/>
        </authorList>
    </citation>
    <scope>NUCLEOTIDE SEQUENCE [LARGE SCALE GENOMIC DNA]</scope>
    <source>
        <strain evidence="3 4">SL54</strain>
    </source>
</reference>
<feature type="region of interest" description="Disordered" evidence="1">
    <location>
        <begin position="186"/>
        <end position="261"/>
    </location>
</feature>
<feature type="domain" description="Pvc16 N-terminal" evidence="2">
    <location>
        <begin position="4"/>
        <end position="178"/>
    </location>
</feature>
<protein>
    <submittedName>
        <fullName evidence="3">DUF4255 domain-containing protein</fullName>
    </submittedName>
</protein>
<dbReference type="EMBL" id="JAAGKO020000001">
    <property type="protein sequence ID" value="MDI5961159.1"/>
    <property type="molecule type" value="Genomic_DNA"/>
</dbReference>
<evidence type="ECO:0000259" key="2">
    <source>
        <dbReference type="Pfam" id="PF14065"/>
    </source>
</evidence>
<name>A0ABT6VSY7_9ACTN</name>
<dbReference type="Pfam" id="PF14065">
    <property type="entry name" value="Pvc16_N"/>
    <property type="match status" value="1"/>
</dbReference>
<keyword evidence="4" id="KW-1185">Reference proteome</keyword>
<dbReference type="RefSeq" id="WP_282704345.1">
    <property type="nucleotide sequence ID" value="NZ_JAAGKO020000001.1"/>
</dbReference>
<sequence>MIHEVDEALRLLLTGAGLCEGGVELVFDPPTRDWAARRNAPTVSVFLHGIREEAARRQAGESAQFADDGTIAARLAVPRWFELAYLVTAWTNRPQDEHRLLSDVLRCLVRHDCVPPALLTGSLAELGLTVALDTSARGENTPAVSDVWSALGGELKPSVDLRVLAPLSGARTPAAPAVTDGLVVRAAPPGAPGAPDAPDGEAVPGRRLRYAGAGEAGAGDARSGEARKGDARGGDARADGFAAGRDRPPPPGRRRRHGPER</sequence>
<feature type="compositionally biased region" description="Basic residues" evidence="1">
    <location>
        <begin position="252"/>
        <end position="261"/>
    </location>
</feature>
<feature type="compositionally biased region" description="Low complexity" evidence="1">
    <location>
        <begin position="193"/>
        <end position="221"/>
    </location>
</feature>
<evidence type="ECO:0000256" key="1">
    <source>
        <dbReference type="SAM" id="MobiDB-lite"/>
    </source>
</evidence>
<evidence type="ECO:0000313" key="4">
    <source>
        <dbReference type="Proteomes" id="UP001156398"/>
    </source>
</evidence>
<gene>
    <name evidence="3" type="ORF">POF43_000205</name>
</gene>
<dbReference type="Proteomes" id="UP001156398">
    <property type="component" value="Unassembled WGS sequence"/>
</dbReference>
<dbReference type="InterPro" id="IPR025351">
    <property type="entry name" value="Pvc16_N"/>
</dbReference>
<organism evidence="3 4">
    <name type="scientific">Streptantibioticus silvisoli</name>
    <dbReference type="NCBI Taxonomy" id="2705255"/>
    <lineage>
        <taxon>Bacteria</taxon>
        <taxon>Bacillati</taxon>
        <taxon>Actinomycetota</taxon>
        <taxon>Actinomycetes</taxon>
        <taxon>Kitasatosporales</taxon>
        <taxon>Streptomycetaceae</taxon>
        <taxon>Streptantibioticus</taxon>
    </lineage>
</organism>
<evidence type="ECO:0000313" key="3">
    <source>
        <dbReference type="EMBL" id="MDI5961159.1"/>
    </source>
</evidence>
<accession>A0ABT6VSY7</accession>
<feature type="compositionally biased region" description="Basic and acidic residues" evidence="1">
    <location>
        <begin position="222"/>
        <end position="248"/>
    </location>
</feature>